<dbReference type="STRING" id="1798382.A3D77_02725"/>
<dbReference type="EMBL" id="MFJL01000022">
    <property type="protein sequence ID" value="OGG15587.1"/>
    <property type="molecule type" value="Genomic_DNA"/>
</dbReference>
<dbReference type="SUPFAM" id="SSF54523">
    <property type="entry name" value="Pili subunits"/>
    <property type="match status" value="1"/>
</dbReference>
<dbReference type="NCBIfam" id="TIGR02532">
    <property type="entry name" value="IV_pilin_GFxxxE"/>
    <property type="match status" value="1"/>
</dbReference>
<accession>A0A1F5ZU43</accession>
<dbReference type="Gene3D" id="3.30.700.10">
    <property type="entry name" value="Glycoprotein, Type 4 Pilin"/>
    <property type="match status" value="1"/>
</dbReference>
<gene>
    <name evidence="2" type="ORF">A3D77_02725</name>
</gene>
<dbReference type="InterPro" id="IPR012902">
    <property type="entry name" value="N_methyl_site"/>
</dbReference>
<comment type="caution">
    <text evidence="2">The sequence shown here is derived from an EMBL/GenBank/DDBJ whole genome shotgun (WGS) entry which is preliminary data.</text>
</comment>
<keyword evidence="1" id="KW-0812">Transmembrane</keyword>
<organism evidence="2 3">
    <name type="scientific">Candidatus Gottesmanbacteria bacterium RIFCSPHIGHO2_02_FULL_39_11</name>
    <dbReference type="NCBI Taxonomy" id="1798382"/>
    <lineage>
        <taxon>Bacteria</taxon>
        <taxon>Candidatus Gottesmaniibacteriota</taxon>
    </lineage>
</organism>
<evidence type="ECO:0000256" key="1">
    <source>
        <dbReference type="SAM" id="Phobius"/>
    </source>
</evidence>
<name>A0A1F5ZU43_9BACT</name>
<evidence type="ECO:0000313" key="3">
    <source>
        <dbReference type="Proteomes" id="UP000176923"/>
    </source>
</evidence>
<dbReference type="Proteomes" id="UP000176923">
    <property type="component" value="Unassembled WGS sequence"/>
</dbReference>
<evidence type="ECO:0000313" key="2">
    <source>
        <dbReference type="EMBL" id="OGG15587.1"/>
    </source>
</evidence>
<evidence type="ECO:0008006" key="4">
    <source>
        <dbReference type="Google" id="ProtNLM"/>
    </source>
</evidence>
<dbReference type="AlphaFoldDB" id="A0A1F5ZU43"/>
<dbReference type="InterPro" id="IPR045584">
    <property type="entry name" value="Pilin-like"/>
</dbReference>
<sequence length="152" mass="16253">MANCASRFKSLSIKKFRTEGFSLLEIVIAIALISIMSVPIMGSYIKTQQRARDSVRKHNISEISNALEEYYGICGFAYPAAGAYTGILSGTNSISCAAGTFMSKVPQDPKSGSGSYYCGVSSICDTTQYQICGTLEAEVAPAPTGFCLSNRQ</sequence>
<reference evidence="2 3" key="1">
    <citation type="journal article" date="2016" name="Nat. Commun.">
        <title>Thousands of microbial genomes shed light on interconnected biogeochemical processes in an aquifer system.</title>
        <authorList>
            <person name="Anantharaman K."/>
            <person name="Brown C.T."/>
            <person name="Hug L.A."/>
            <person name="Sharon I."/>
            <person name="Castelle C.J."/>
            <person name="Probst A.J."/>
            <person name="Thomas B.C."/>
            <person name="Singh A."/>
            <person name="Wilkins M.J."/>
            <person name="Karaoz U."/>
            <person name="Brodie E.L."/>
            <person name="Williams K.H."/>
            <person name="Hubbard S.S."/>
            <person name="Banfield J.F."/>
        </authorList>
    </citation>
    <scope>NUCLEOTIDE SEQUENCE [LARGE SCALE GENOMIC DNA]</scope>
</reference>
<proteinExistence type="predicted"/>
<protein>
    <recommendedName>
        <fullName evidence="4">Type II secretion system protein GspG C-terminal domain-containing protein</fullName>
    </recommendedName>
</protein>
<dbReference type="Pfam" id="PF07963">
    <property type="entry name" value="N_methyl"/>
    <property type="match status" value="1"/>
</dbReference>
<feature type="transmembrane region" description="Helical" evidence="1">
    <location>
        <begin position="21"/>
        <end position="45"/>
    </location>
</feature>
<keyword evidence="1" id="KW-0472">Membrane</keyword>
<keyword evidence="1" id="KW-1133">Transmembrane helix</keyword>